<feature type="transmembrane region" description="Helical" evidence="1">
    <location>
        <begin position="90"/>
        <end position="114"/>
    </location>
</feature>
<keyword evidence="3" id="KW-1185">Reference proteome</keyword>
<feature type="transmembrane region" description="Helical" evidence="1">
    <location>
        <begin position="55"/>
        <end position="78"/>
    </location>
</feature>
<sequence length="143" mass="15590">MLVVTQVALVAAKLDGAISASYRIINIPTYFLVFMITCPITICARLLCIKIQTSIHTVFCTFSTLAIGMIPFVVVLTLKLDGVVTASYTVVFIPVYIVLSTAMCCLCFVVNCLLARLHLINTLAFLSMNSDIIPAAPEQEPEQ</sequence>
<keyword evidence="1" id="KW-1133">Transmembrane helix</keyword>
<proteinExistence type="predicted"/>
<reference evidence="2 3" key="1">
    <citation type="submission" date="2024-03" db="EMBL/GenBank/DDBJ databases">
        <title>The Acrasis kona genome and developmental transcriptomes reveal deep origins of eukaryotic multicellular pathways.</title>
        <authorList>
            <person name="Sheikh S."/>
            <person name="Fu C.-J."/>
            <person name="Brown M.W."/>
            <person name="Baldauf S.L."/>
        </authorList>
    </citation>
    <scope>NUCLEOTIDE SEQUENCE [LARGE SCALE GENOMIC DNA]</scope>
    <source>
        <strain evidence="2 3">ATCC MYA-3509</strain>
    </source>
</reference>
<keyword evidence="1" id="KW-0812">Transmembrane</keyword>
<evidence type="ECO:0000313" key="3">
    <source>
        <dbReference type="Proteomes" id="UP001431209"/>
    </source>
</evidence>
<organism evidence="2 3">
    <name type="scientific">Acrasis kona</name>
    <dbReference type="NCBI Taxonomy" id="1008807"/>
    <lineage>
        <taxon>Eukaryota</taxon>
        <taxon>Discoba</taxon>
        <taxon>Heterolobosea</taxon>
        <taxon>Tetramitia</taxon>
        <taxon>Eutetramitia</taxon>
        <taxon>Acrasidae</taxon>
        <taxon>Acrasis</taxon>
    </lineage>
</organism>
<evidence type="ECO:0000256" key="1">
    <source>
        <dbReference type="SAM" id="Phobius"/>
    </source>
</evidence>
<dbReference type="AlphaFoldDB" id="A0AAW2Z6W4"/>
<accession>A0AAW2Z6W4</accession>
<feature type="transmembrane region" description="Helical" evidence="1">
    <location>
        <begin position="30"/>
        <end position="48"/>
    </location>
</feature>
<comment type="caution">
    <text evidence="2">The sequence shown here is derived from an EMBL/GenBank/DDBJ whole genome shotgun (WGS) entry which is preliminary data.</text>
</comment>
<name>A0AAW2Z6W4_9EUKA</name>
<evidence type="ECO:0000313" key="2">
    <source>
        <dbReference type="EMBL" id="KAL0485170.1"/>
    </source>
</evidence>
<dbReference type="EMBL" id="JAOPGA020001112">
    <property type="protein sequence ID" value="KAL0485170.1"/>
    <property type="molecule type" value="Genomic_DNA"/>
</dbReference>
<keyword evidence="1" id="KW-0472">Membrane</keyword>
<gene>
    <name evidence="2" type="ORF">AKO1_004290</name>
</gene>
<protein>
    <submittedName>
        <fullName evidence="2">Zgc</fullName>
    </submittedName>
</protein>
<dbReference type="Proteomes" id="UP001431209">
    <property type="component" value="Unassembled WGS sequence"/>
</dbReference>